<dbReference type="FunFam" id="1.10.10.10:FF:000001">
    <property type="entry name" value="LysR family transcriptional regulator"/>
    <property type="match status" value="1"/>
</dbReference>
<dbReference type="GO" id="GO:0043565">
    <property type="term" value="F:sequence-specific DNA binding"/>
    <property type="evidence" value="ECO:0007669"/>
    <property type="project" value="TreeGrafter"/>
</dbReference>
<evidence type="ECO:0000256" key="3">
    <source>
        <dbReference type="ARBA" id="ARBA00023125"/>
    </source>
</evidence>
<dbReference type="SUPFAM" id="SSF46785">
    <property type="entry name" value="Winged helix' DNA-binding domain"/>
    <property type="match status" value="1"/>
</dbReference>
<dbReference type="InterPro" id="IPR036388">
    <property type="entry name" value="WH-like_DNA-bd_sf"/>
</dbReference>
<dbReference type="InterPro" id="IPR036390">
    <property type="entry name" value="WH_DNA-bd_sf"/>
</dbReference>
<accession>A0A1I4LBP1</accession>
<protein>
    <submittedName>
        <fullName evidence="6">Transcriptional regulator, LysR family</fullName>
    </submittedName>
</protein>
<reference evidence="7" key="1">
    <citation type="submission" date="2016-10" db="EMBL/GenBank/DDBJ databases">
        <authorList>
            <person name="Varghese N."/>
            <person name="Submissions S."/>
        </authorList>
    </citation>
    <scope>NUCLEOTIDE SEQUENCE [LARGE SCALE GENOMIC DNA]</scope>
    <source>
        <strain evidence="7">BL36</strain>
    </source>
</reference>
<dbReference type="PRINTS" id="PR00039">
    <property type="entry name" value="HTHLYSR"/>
</dbReference>
<gene>
    <name evidence="6" type="ORF">SAMN05192568_101323</name>
</gene>
<evidence type="ECO:0000256" key="1">
    <source>
        <dbReference type="ARBA" id="ARBA00009437"/>
    </source>
</evidence>
<evidence type="ECO:0000313" key="7">
    <source>
        <dbReference type="Proteomes" id="UP000199048"/>
    </source>
</evidence>
<dbReference type="EMBL" id="FOTK01000013">
    <property type="protein sequence ID" value="SFL88057.1"/>
    <property type="molecule type" value="Genomic_DNA"/>
</dbReference>
<dbReference type="OrthoDB" id="9786526at2"/>
<dbReference type="STRING" id="582667.SAMN05192568_101323"/>
<dbReference type="Pfam" id="PF00126">
    <property type="entry name" value="HTH_1"/>
    <property type="match status" value="1"/>
</dbReference>
<dbReference type="RefSeq" id="WP_092041535.1">
    <property type="nucleotide sequence ID" value="NZ_FOTK01000013.1"/>
</dbReference>
<evidence type="ECO:0000259" key="5">
    <source>
        <dbReference type="PROSITE" id="PS50931"/>
    </source>
</evidence>
<organism evidence="6 7">
    <name type="scientific">Methylobacterium pseudosasicola</name>
    <dbReference type="NCBI Taxonomy" id="582667"/>
    <lineage>
        <taxon>Bacteria</taxon>
        <taxon>Pseudomonadati</taxon>
        <taxon>Pseudomonadota</taxon>
        <taxon>Alphaproteobacteria</taxon>
        <taxon>Hyphomicrobiales</taxon>
        <taxon>Methylobacteriaceae</taxon>
        <taxon>Methylobacterium</taxon>
    </lineage>
</organism>
<evidence type="ECO:0000256" key="4">
    <source>
        <dbReference type="ARBA" id="ARBA00023163"/>
    </source>
</evidence>
<dbReference type="PANTHER" id="PTHR30537">
    <property type="entry name" value="HTH-TYPE TRANSCRIPTIONAL REGULATOR"/>
    <property type="match status" value="1"/>
</dbReference>
<proteinExistence type="inferred from homology"/>
<dbReference type="InterPro" id="IPR058163">
    <property type="entry name" value="LysR-type_TF_proteobact-type"/>
</dbReference>
<dbReference type="PROSITE" id="PS50931">
    <property type="entry name" value="HTH_LYSR"/>
    <property type="match status" value="1"/>
</dbReference>
<feature type="domain" description="HTH lysR-type" evidence="5">
    <location>
        <begin position="5"/>
        <end position="62"/>
    </location>
</feature>
<sequence>MTPGDLLADLPVLIAAAEAGSFSAAASKLNVTRSAVGRSVARLEHRLGVRLFHRTTRSLALTDDGQIVFEHGKRALAEVQSVTALLDSGRRAIAGRLRVSMPVLFGRLRIAPILIRLADAHPTLELDLNFSDRLVDVVEDGFDLVVRGGRLQNWPGLTVRRIAYQPMRVCAAPRYLEGAGIPDSLADLSGHHAVLYGRPGSVRSWLFPQADGPATEIVPPSRMRFDDVGAIRDAAIGGHGLAWLPCWLIRDDVAAGRLATVLDHLPAHVFESHALWPQTPHLPLRVRLAIDALAAGLPEVSALRTESPARTEPA</sequence>
<dbReference type="Pfam" id="PF03466">
    <property type="entry name" value="LysR_substrate"/>
    <property type="match status" value="1"/>
</dbReference>
<keyword evidence="7" id="KW-1185">Reference proteome</keyword>
<name>A0A1I4LBP1_9HYPH</name>
<dbReference type="Proteomes" id="UP000199048">
    <property type="component" value="Unassembled WGS sequence"/>
</dbReference>
<comment type="similarity">
    <text evidence="1">Belongs to the LysR transcriptional regulatory family.</text>
</comment>
<dbReference type="AlphaFoldDB" id="A0A1I4LBP1"/>
<evidence type="ECO:0000313" key="6">
    <source>
        <dbReference type="EMBL" id="SFL88057.1"/>
    </source>
</evidence>
<dbReference type="GO" id="GO:0003700">
    <property type="term" value="F:DNA-binding transcription factor activity"/>
    <property type="evidence" value="ECO:0007669"/>
    <property type="project" value="InterPro"/>
</dbReference>
<dbReference type="Gene3D" id="1.10.10.10">
    <property type="entry name" value="Winged helix-like DNA-binding domain superfamily/Winged helix DNA-binding domain"/>
    <property type="match status" value="1"/>
</dbReference>
<dbReference type="PANTHER" id="PTHR30537:SF5">
    <property type="entry name" value="HTH-TYPE TRANSCRIPTIONAL ACTIVATOR TTDR-RELATED"/>
    <property type="match status" value="1"/>
</dbReference>
<dbReference type="InterPro" id="IPR005119">
    <property type="entry name" value="LysR_subst-bd"/>
</dbReference>
<keyword evidence="4" id="KW-0804">Transcription</keyword>
<keyword evidence="3" id="KW-0238">DNA-binding</keyword>
<dbReference type="SUPFAM" id="SSF53850">
    <property type="entry name" value="Periplasmic binding protein-like II"/>
    <property type="match status" value="1"/>
</dbReference>
<dbReference type="InterPro" id="IPR000847">
    <property type="entry name" value="LysR_HTH_N"/>
</dbReference>
<evidence type="ECO:0000256" key="2">
    <source>
        <dbReference type="ARBA" id="ARBA00023015"/>
    </source>
</evidence>
<keyword evidence="2" id="KW-0805">Transcription regulation</keyword>
<dbReference type="GO" id="GO:0006351">
    <property type="term" value="P:DNA-templated transcription"/>
    <property type="evidence" value="ECO:0007669"/>
    <property type="project" value="TreeGrafter"/>
</dbReference>
<dbReference type="Gene3D" id="3.40.190.290">
    <property type="match status" value="1"/>
</dbReference>
<dbReference type="CDD" id="cd08475">
    <property type="entry name" value="PBP2_CrgA_like_6"/>
    <property type="match status" value="1"/>
</dbReference>